<dbReference type="Pfam" id="PF00702">
    <property type="entry name" value="Hydrolase"/>
    <property type="match status" value="1"/>
</dbReference>
<reference evidence="1 2" key="1">
    <citation type="submission" date="2024-03" db="EMBL/GenBank/DDBJ databases">
        <title>The Acrasis kona genome and developmental transcriptomes reveal deep origins of eukaryotic multicellular pathways.</title>
        <authorList>
            <person name="Sheikh S."/>
            <person name="Fu C.-J."/>
            <person name="Brown M.W."/>
            <person name="Baldauf S.L."/>
        </authorList>
    </citation>
    <scope>NUCLEOTIDE SEQUENCE [LARGE SCALE GENOMIC DNA]</scope>
    <source>
        <strain evidence="1 2">ATCC MYA-3509</strain>
    </source>
</reference>
<dbReference type="InterPro" id="IPR023214">
    <property type="entry name" value="HAD_sf"/>
</dbReference>
<dbReference type="SFLD" id="SFLDS00003">
    <property type="entry name" value="Haloacid_Dehalogenase"/>
    <property type="match status" value="1"/>
</dbReference>
<keyword evidence="2" id="KW-1185">Reference proteome</keyword>
<dbReference type="InterPro" id="IPR010237">
    <property type="entry name" value="Pyr-5-nucltdase"/>
</dbReference>
<dbReference type="PANTHER" id="PTHR47438:SF1">
    <property type="entry name" value="PHOSPHATE METABOLISM PROTEIN 8-RELATED"/>
    <property type="match status" value="1"/>
</dbReference>
<dbReference type="SFLD" id="SFLDG01129">
    <property type="entry name" value="C1.5:_HAD__Beta-PGM__Phosphata"/>
    <property type="match status" value="1"/>
</dbReference>
<organism evidence="1 2">
    <name type="scientific">Acrasis kona</name>
    <dbReference type="NCBI Taxonomy" id="1008807"/>
    <lineage>
        <taxon>Eukaryota</taxon>
        <taxon>Discoba</taxon>
        <taxon>Heterolobosea</taxon>
        <taxon>Tetramitia</taxon>
        <taxon>Eutetramitia</taxon>
        <taxon>Acrasidae</taxon>
        <taxon>Acrasis</taxon>
    </lineage>
</organism>
<dbReference type="GO" id="GO:0009166">
    <property type="term" value="P:nucleotide catabolic process"/>
    <property type="evidence" value="ECO:0007669"/>
    <property type="project" value="TreeGrafter"/>
</dbReference>
<dbReference type="GO" id="GO:0008252">
    <property type="term" value="F:nucleotidase activity"/>
    <property type="evidence" value="ECO:0007669"/>
    <property type="project" value="TreeGrafter"/>
</dbReference>
<dbReference type="Gene3D" id="3.40.50.1000">
    <property type="entry name" value="HAD superfamily/HAD-like"/>
    <property type="match status" value="1"/>
</dbReference>
<evidence type="ECO:0000313" key="2">
    <source>
        <dbReference type="Proteomes" id="UP001431209"/>
    </source>
</evidence>
<dbReference type="SUPFAM" id="SSF56784">
    <property type="entry name" value="HAD-like"/>
    <property type="match status" value="1"/>
</dbReference>
<dbReference type="Gene3D" id="1.10.150.450">
    <property type="match status" value="1"/>
</dbReference>
<sequence length="252" mass="29351">MTVSKPQKTSKILFLDLDDTLYHKSSGVASCVSQRIGQYLREVLKIEDADKKAYDLYQQWGTTLKGLLEEGYDIDPIEFYKYVHSGFDIDDKITKDDIKLQNLLIKLRKSHPVESFDFKIFIFTNADRRHCFRFVDHLNIRQLVDGFICFEDMLLLCKPHPDSFHAALKMALKVEYQEAVRQHGEANVGKWWENWEVYFADDNINNVKAAIDYGWKVVWVQESGNSNVEGVTQVRSILEIENIFPELFNASQ</sequence>
<dbReference type="SFLD" id="SFLDG01132">
    <property type="entry name" value="C1.5.3:_5'-Nucleotidase_Like"/>
    <property type="match status" value="1"/>
</dbReference>
<proteinExistence type="predicted"/>
<gene>
    <name evidence="1" type="ORF">AKO1_000045</name>
</gene>
<dbReference type="Proteomes" id="UP001431209">
    <property type="component" value="Unassembled WGS sequence"/>
</dbReference>
<evidence type="ECO:0000313" key="1">
    <source>
        <dbReference type="EMBL" id="KAL0487823.1"/>
    </source>
</evidence>
<dbReference type="InterPro" id="IPR036412">
    <property type="entry name" value="HAD-like_sf"/>
</dbReference>
<dbReference type="GO" id="GO:0006206">
    <property type="term" value="P:pyrimidine nucleobase metabolic process"/>
    <property type="evidence" value="ECO:0007669"/>
    <property type="project" value="TreeGrafter"/>
</dbReference>
<protein>
    <submittedName>
        <fullName evidence="1">Pyrimidine and pyridine-specific 5'-nucleotidase</fullName>
    </submittedName>
</protein>
<dbReference type="InterPro" id="IPR052791">
    <property type="entry name" value="SSM1_domain"/>
</dbReference>
<comment type="caution">
    <text evidence="1">The sequence shown here is derived from an EMBL/GenBank/DDBJ whole genome shotgun (WGS) entry which is preliminary data.</text>
</comment>
<dbReference type="AlphaFoldDB" id="A0AAW2ZFP1"/>
<dbReference type="PANTHER" id="PTHR47438">
    <property type="entry name" value="PHOSPHATE METABOLISM PROTEIN 8-RELATED"/>
    <property type="match status" value="1"/>
</dbReference>
<name>A0AAW2ZFP1_9EUKA</name>
<dbReference type="EMBL" id="JAOPGA020001376">
    <property type="protein sequence ID" value="KAL0487823.1"/>
    <property type="molecule type" value="Genomic_DNA"/>
</dbReference>
<accession>A0AAW2ZFP1</accession>